<accession>A0A498PUJ9</accession>
<reference evidence="1 2" key="1">
    <citation type="submission" date="2018-09" db="EMBL/GenBank/DDBJ databases">
        <authorList>
            <person name="Tagini F."/>
        </authorList>
    </citation>
    <scope>NUCLEOTIDE SEQUENCE [LARGE SCALE GENOMIC DNA]</scope>
    <source>
        <strain evidence="1 2">MK13</strain>
    </source>
</reference>
<proteinExistence type="predicted"/>
<organism evidence="1 2">
    <name type="scientific">Mycobacterium innocens</name>
    <dbReference type="NCBI Taxonomy" id="2341083"/>
    <lineage>
        <taxon>Bacteria</taxon>
        <taxon>Bacillati</taxon>
        <taxon>Actinomycetota</taxon>
        <taxon>Actinomycetes</taxon>
        <taxon>Mycobacteriales</taxon>
        <taxon>Mycobacteriaceae</taxon>
        <taxon>Mycobacterium</taxon>
    </lineage>
</organism>
<evidence type="ECO:0000313" key="2">
    <source>
        <dbReference type="Proteomes" id="UP000267289"/>
    </source>
</evidence>
<dbReference type="AlphaFoldDB" id="A0A498PUJ9"/>
<evidence type="ECO:0000313" key="1">
    <source>
        <dbReference type="EMBL" id="VBA36509.1"/>
    </source>
</evidence>
<keyword evidence="2" id="KW-1185">Reference proteome</keyword>
<gene>
    <name evidence="1" type="ORF">LAUMK13_01200</name>
</gene>
<dbReference type="Proteomes" id="UP000267289">
    <property type="component" value="Unassembled WGS sequence"/>
</dbReference>
<sequence length="320" mass="33528">MKPAARRTPAPALWITEPLAEPGVAQFLVMPRAVPTLYSLDPAMPVLLRPDGAVQVGWDPRRAVLVHPPGGLSASSVAALLRSMRSPTPITELQRQAVSQGLVDGEEVVNLVGQLVGAGVAIRGHRGCPGRAASIRIHGRGPLSDLLMQALRCSGARVGQSSQPHAAVSSGTVDLVVLSDYLVADPRLVRDMHNEGIAHLLVRVRDGTGLVGPLVIPGVTSCLRCADLHRSDVDCAWPAIAAQLRGTVGVADRATLLATAALALSQVNRVIAAVRGEQADRDPPSALNATLEFDLNAGSIVARQWTRHPLCSCDGGRDGV</sequence>
<evidence type="ECO:0008006" key="3">
    <source>
        <dbReference type="Google" id="ProtNLM"/>
    </source>
</evidence>
<protein>
    <recommendedName>
        <fullName evidence="3">Cyclodehydratase</fullName>
    </recommendedName>
</protein>
<dbReference type="Gene3D" id="3.40.50.720">
    <property type="entry name" value="NAD(P)-binding Rossmann-like Domain"/>
    <property type="match status" value="1"/>
</dbReference>
<dbReference type="EMBL" id="UPHQ01000049">
    <property type="protein sequence ID" value="VBA36509.1"/>
    <property type="molecule type" value="Genomic_DNA"/>
</dbReference>
<name>A0A498PUJ9_9MYCO</name>